<dbReference type="Proteomes" id="UP000023152">
    <property type="component" value="Unassembled WGS sequence"/>
</dbReference>
<evidence type="ECO:0000313" key="2">
    <source>
        <dbReference type="EMBL" id="ETO12369.1"/>
    </source>
</evidence>
<dbReference type="AlphaFoldDB" id="X6MET1"/>
<protein>
    <submittedName>
        <fullName evidence="2">Uncharacterized protein</fullName>
    </submittedName>
</protein>
<dbReference type="SUPFAM" id="SSF81301">
    <property type="entry name" value="Nucleotidyltransferase"/>
    <property type="match status" value="1"/>
</dbReference>
<dbReference type="InterPro" id="IPR043519">
    <property type="entry name" value="NT_sf"/>
</dbReference>
<name>X6MET1_RETFI</name>
<dbReference type="EMBL" id="ASPP01021480">
    <property type="protein sequence ID" value="ETO12369.1"/>
    <property type="molecule type" value="Genomic_DNA"/>
</dbReference>
<keyword evidence="1" id="KW-0472">Membrane</keyword>
<proteinExistence type="predicted"/>
<feature type="transmembrane region" description="Helical" evidence="1">
    <location>
        <begin position="79"/>
        <end position="98"/>
    </location>
</feature>
<keyword evidence="3" id="KW-1185">Reference proteome</keyword>
<evidence type="ECO:0000313" key="3">
    <source>
        <dbReference type="Proteomes" id="UP000023152"/>
    </source>
</evidence>
<gene>
    <name evidence="2" type="ORF">RFI_25007</name>
</gene>
<comment type="caution">
    <text evidence="2">The sequence shown here is derived from an EMBL/GenBank/DDBJ whole genome shotgun (WGS) entry which is preliminary data.</text>
</comment>
<dbReference type="OrthoDB" id="412748at2759"/>
<reference evidence="2 3" key="1">
    <citation type="journal article" date="2013" name="Curr. Biol.">
        <title>The Genome of the Foraminiferan Reticulomyxa filosa.</title>
        <authorList>
            <person name="Glockner G."/>
            <person name="Hulsmann N."/>
            <person name="Schleicher M."/>
            <person name="Noegel A.A."/>
            <person name="Eichinger L."/>
            <person name="Gallinger C."/>
            <person name="Pawlowski J."/>
            <person name="Sierra R."/>
            <person name="Euteneuer U."/>
            <person name="Pillet L."/>
            <person name="Moustafa A."/>
            <person name="Platzer M."/>
            <person name="Groth M."/>
            <person name="Szafranski K."/>
            <person name="Schliwa M."/>
        </authorList>
    </citation>
    <scope>NUCLEOTIDE SEQUENCE [LARGE SCALE GENOMIC DNA]</scope>
</reference>
<dbReference type="Gene3D" id="3.30.460.10">
    <property type="entry name" value="Beta Polymerase, domain 2"/>
    <property type="match status" value="1"/>
</dbReference>
<keyword evidence="1" id="KW-0812">Transmembrane</keyword>
<accession>X6MET1</accession>
<organism evidence="2 3">
    <name type="scientific">Reticulomyxa filosa</name>
    <dbReference type="NCBI Taxonomy" id="46433"/>
    <lineage>
        <taxon>Eukaryota</taxon>
        <taxon>Sar</taxon>
        <taxon>Rhizaria</taxon>
        <taxon>Retaria</taxon>
        <taxon>Foraminifera</taxon>
        <taxon>Monothalamids</taxon>
        <taxon>Reticulomyxidae</taxon>
        <taxon>Reticulomyxa</taxon>
    </lineage>
</organism>
<evidence type="ECO:0000256" key="1">
    <source>
        <dbReference type="SAM" id="Phobius"/>
    </source>
</evidence>
<keyword evidence="1" id="KW-1133">Transmembrane helix</keyword>
<sequence length="179" mass="20862">MSRQRAYVCCHGSYELGVYFESSDIDLVLHWLETHQQRDFFFPQFVTIFADQSQHLQERGRRQAKDDTIVCFVPKRGKLLSLTTSVASMITTICVLLLHHNKRQLSQYFFQITPIFYSHLNLHLIQQQRALFFPFQLVNDTNNSTSTGTTINGNSSDHSNNNDISFNECNKCKYTKIDR</sequence>